<evidence type="ECO:0000313" key="2">
    <source>
        <dbReference type="EMBL" id="EMD30550.1"/>
    </source>
</evidence>
<feature type="compositionally biased region" description="Pro residues" evidence="1">
    <location>
        <begin position="147"/>
        <end position="161"/>
    </location>
</feature>
<feature type="region of interest" description="Disordered" evidence="1">
    <location>
        <begin position="142"/>
        <end position="163"/>
    </location>
</feature>
<name>M2QEW6_CERS8</name>
<dbReference type="AlphaFoldDB" id="M2QEW6"/>
<gene>
    <name evidence="2" type="ORF">CERSUDRAFT_120376</name>
</gene>
<keyword evidence="3" id="KW-1185">Reference proteome</keyword>
<protein>
    <submittedName>
        <fullName evidence="2">Uncharacterized protein</fullName>
    </submittedName>
</protein>
<accession>M2QEW6</accession>
<dbReference type="EMBL" id="KB446016">
    <property type="protein sequence ID" value="EMD30550.1"/>
    <property type="molecule type" value="Genomic_DNA"/>
</dbReference>
<dbReference type="Proteomes" id="UP000016930">
    <property type="component" value="Unassembled WGS sequence"/>
</dbReference>
<evidence type="ECO:0000256" key="1">
    <source>
        <dbReference type="SAM" id="MobiDB-lite"/>
    </source>
</evidence>
<proteinExistence type="predicted"/>
<sequence>MSARCTAHGSDAGAVADYVATGGREIYEHCKGVAYHSGGRAFAAREHAWPLLEPQAAQGELSQRLLSCVSATWALPRATSRSILRRTFPHRIRQLTSHLWRLPQAADWCARARNRAPATTTPCARCLPALVECSRGDAPSAGFPSVPALPAPSPPPAPLLRPHPSLWLDPLS</sequence>
<reference evidence="2 3" key="1">
    <citation type="journal article" date="2012" name="Proc. Natl. Acad. Sci. U.S.A.">
        <title>Comparative genomics of Ceriporiopsis subvermispora and Phanerochaete chrysosporium provide insight into selective ligninolysis.</title>
        <authorList>
            <person name="Fernandez-Fueyo E."/>
            <person name="Ruiz-Duenas F.J."/>
            <person name="Ferreira P."/>
            <person name="Floudas D."/>
            <person name="Hibbett D.S."/>
            <person name="Canessa P."/>
            <person name="Larrondo L.F."/>
            <person name="James T.Y."/>
            <person name="Seelenfreund D."/>
            <person name="Lobos S."/>
            <person name="Polanco R."/>
            <person name="Tello M."/>
            <person name="Honda Y."/>
            <person name="Watanabe T."/>
            <person name="Watanabe T."/>
            <person name="Ryu J.S."/>
            <person name="Kubicek C.P."/>
            <person name="Schmoll M."/>
            <person name="Gaskell J."/>
            <person name="Hammel K.E."/>
            <person name="St John F.J."/>
            <person name="Vanden Wymelenberg A."/>
            <person name="Sabat G."/>
            <person name="Splinter BonDurant S."/>
            <person name="Syed K."/>
            <person name="Yadav J.S."/>
            <person name="Doddapaneni H."/>
            <person name="Subramanian V."/>
            <person name="Lavin J.L."/>
            <person name="Oguiza J.A."/>
            <person name="Perez G."/>
            <person name="Pisabarro A.G."/>
            <person name="Ramirez L."/>
            <person name="Santoyo F."/>
            <person name="Master E."/>
            <person name="Coutinho P.M."/>
            <person name="Henrissat B."/>
            <person name="Lombard V."/>
            <person name="Magnuson J.K."/>
            <person name="Kuees U."/>
            <person name="Hori C."/>
            <person name="Igarashi K."/>
            <person name="Samejima M."/>
            <person name="Held B.W."/>
            <person name="Barry K.W."/>
            <person name="LaButti K.M."/>
            <person name="Lapidus A."/>
            <person name="Lindquist E.A."/>
            <person name="Lucas S.M."/>
            <person name="Riley R."/>
            <person name="Salamov A.A."/>
            <person name="Hoffmeister D."/>
            <person name="Schwenk D."/>
            <person name="Hadar Y."/>
            <person name="Yarden O."/>
            <person name="de Vries R.P."/>
            <person name="Wiebenga A."/>
            <person name="Stenlid J."/>
            <person name="Eastwood D."/>
            <person name="Grigoriev I.V."/>
            <person name="Berka R.M."/>
            <person name="Blanchette R.A."/>
            <person name="Kersten P."/>
            <person name="Martinez A.T."/>
            <person name="Vicuna R."/>
            <person name="Cullen D."/>
        </authorList>
    </citation>
    <scope>NUCLEOTIDE SEQUENCE [LARGE SCALE GENOMIC DNA]</scope>
    <source>
        <strain evidence="2 3">B</strain>
    </source>
</reference>
<organism evidence="2 3">
    <name type="scientific">Ceriporiopsis subvermispora (strain B)</name>
    <name type="common">White-rot fungus</name>
    <name type="synonym">Gelatoporia subvermispora</name>
    <dbReference type="NCBI Taxonomy" id="914234"/>
    <lineage>
        <taxon>Eukaryota</taxon>
        <taxon>Fungi</taxon>
        <taxon>Dikarya</taxon>
        <taxon>Basidiomycota</taxon>
        <taxon>Agaricomycotina</taxon>
        <taxon>Agaricomycetes</taxon>
        <taxon>Polyporales</taxon>
        <taxon>Gelatoporiaceae</taxon>
        <taxon>Gelatoporia</taxon>
    </lineage>
</organism>
<evidence type="ECO:0000313" key="3">
    <source>
        <dbReference type="Proteomes" id="UP000016930"/>
    </source>
</evidence>
<dbReference type="HOGENOM" id="CLU_115013_0_0_1"/>